<reference evidence="1 2" key="1">
    <citation type="submission" date="2024-05" db="EMBL/GenBank/DDBJ databases">
        <title>Genome sequencing and assembly of Indian major carp, Cirrhinus mrigala (Hamilton, 1822).</title>
        <authorList>
            <person name="Mohindra V."/>
            <person name="Chowdhury L.M."/>
            <person name="Lal K."/>
            <person name="Jena J.K."/>
        </authorList>
    </citation>
    <scope>NUCLEOTIDE SEQUENCE [LARGE SCALE GENOMIC DNA]</scope>
    <source>
        <strain evidence="1">CM1030</strain>
        <tissue evidence="1">Blood</tissue>
    </source>
</reference>
<feature type="non-terminal residue" evidence="1">
    <location>
        <position position="1"/>
    </location>
</feature>
<dbReference type="Proteomes" id="UP001529510">
    <property type="component" value="Unassembled WGS sequence"/>
</dbReference>
<gene>
    <name evidence="1" type="ORF">M9458_004663</name>
</gene>
<evidence type="ECO:0000313" key="1">
    <source>
        <dbReference type="EMBL" id="KAL0201476.1"/>
    </source>
</evidence>
<organism evidence="1 2">
    <name type="scientific">Cirrhinus mrigala</name>
    <name type="common">Mrigala</name>
    <dbReference type="NCBI Taxonomy" id="683832"/>
    <lineage>
        <taxon>Eukaryota</taxon>
        <taxon>Metazoa</taxon>
        <taxon>Chordata</taxon>
        <taxon>Craniata</taxon>
        <taxon>Vertebrata</taxon>
        <taxon>Euteleostomi</taxon>
        <taxon>Actinopterygii</taxon>
        <taxon>Neopterygii</taxon>
        <taxon>Teleostei</taxon>
        <taxon>Ostariophysi</taxon>
        <taxon>Cypriniformes</taxon>
        <taxon>Cyprinidae</taxon>
        <taxon>Labeoninae</taxon>
        <taxon>Labeonini</taxon>
        <taxon>Cirrhinus</taxon>
    </lineage>
</organism>
<accession>A0ABD0RSP1</accession>
<dbReference type="EMBL" id="JAMKFB020000002">
    <property type="protein sequence ID" value="KAL0201476.1"/>
    <property type="molecule type" value="Genomic_DNA"/>
</dbReference>
<sequence>LSIGCNHLNYIDECDINPFEPPVHKVHPCITITLTDDPENANADWRKFFQAYNQLKDLTG</sequence>
<evidence type="ECO:0000313" key="2">
    <source>
        <dbReference type="Proteomes" id="UP001529510"/>
    </source>
</evidence>
<protein>
    <submittedName>
        <fullName evidence="1">Uncharacterized protein</fullName>
    </submittedName>
</protein>
<feature type="non-terminal residue" evidence="1">
    <location>
        <position position="60"/>
    </location>
</feature>
<dbReference type="AlphaFoldDB" id="A0ABD0RSP1"/>
<comment type="caution">
    <text evidence="1">The sequence shown here is derived from an EMBL/GenBank/DDBJ whole genome shotgun (WGS) entry which is preliminary data.</text>
</comment>
<name>A0ABD0RSP1_CIRMR</name>
<keyword evidence="2" id="KW-1185">Reference proteome</keyword>
<proteinExistence type="predicted"/>